<dbReference type="Gene3D" id="3.40.50.720">
    <property type="entry name" value="NAD(P)-binding Rossmann-like Domain"/>
    <property type="match status" value="1"/>
</dbReference>
<dbReference type="PRINTS" id="PR00081">
    <property type="entry name" value="GDHRDH"/>
</dbReference>
<reference evidence="4" key="1">
    <citation type="submission" date="2023-10" db="EMBL/GenBank/DDBJ databases">
        <title>Complete genome sequence of Streptomyces sp. JL1001.</title>
        <authorList>
            <person name="Jiang L."/>
        </authorList>
    </citation>
    <scope>NUCLEOTIDE SEQUENCE</scope>
    <source>
        <strain evidence="4">JL1001</strain>
    </source>
</reference>
<dbReference type="EC" id="1.1.1.100" evidence="4"/>
<evidence type="ECO:0000256" key="3">
    <source>
        <dbReference type="SAM" id="MobiDB-lite"/>
    </source>
</evidence>
<proteinExistence type="inferred from homology"/>
<dbReference type="InterPro" id="IPR002347">
    <property type="entry name" value="SDR_fam"/>
</dbReference>
<evidence type="ECO:0000313" key="4">
    <source>
        <dbReference type="EMBL" id="XCN12439.1"/>
    </source>
</evidence>
<dbReference type="InterPro" id="IPR020904">
    <property type="entry name" value="Sc_DH/Rdtase_CS"/>
</dbReference>
<dbReference type="PROSITE" id="PS00061">
    <property type="entry name" value="ADH_SHORT"/>
    <property type="match status" value="1"/>
</dbReference>
<dbReference type="CDD" id="cd05233">
    <property type="entry name" value="SDR_c"/>
    <property type="match status" value="1"/>
</dbReference>
<name>A0AAU8KBD8_9ACTN</name>
<gene>
    <name evidence="4" type="primary">fabG</name>
    <name evidence="4" type="ORF">R1Y80_01740</name>
</gene>
<evidence type="ECO:0000256" key="1">
    <source>
        <dbReference type="ARBA" id="ARBA00006484"/>
    </source>
</evidence>
<dbReference type="EMBL" id="CP136798">
    <property type="protein sequence ID" value="XCN12439.1"/>
    <property type="molecule type" value="Genomic_DNA"/>
</dbReference>
<dbReference type="GO" id="GO:0004316">
    <property type="term" value="F:3-oxoacyl-[acyl-carrier-protein] reductase (NADPH) activity"/>
    <property type="evidence" value="ECO:0007669"/>
    <property type="project" value="UniProtKB-EC"/>
</dbReference>
<comment type="similarity">
    <text evidence="1">Belongs to the short-chain dehydrogenases/reductases (SDR) family.</text>
</comment>
<dbReference type="NCBIfam" id="NF005559">
    <property type="entry name" value="PRK07231.1"/>
    <property type="match status" value="1"/>
</dbReference>
<accession>A0AAU8KBD8</accession>
<sequence>MNTEHSSTSASASVGTSTATATAPTSAEFAGRTALVTGGASGIGLALARRLAAGGAAVVVADYDEENARKAAAELESTGARAVAVAMDVTDPASVEAGVRFAVDTFGALHLAVNNAGIAGPSSPTGEYPVEDWNRVVATNLSGVFHSMRYELPAIVAAGGGAIVNMSSILGTNGFAGSPAYVAAKHGVVGLTKTAALEYAARNVRINAVGPGFIDTPLLRNADPAAREHLISLHPAGRLGTAEEVAELAAFLLSDKASFIHGSYHLVDGGYSAP</sequence>
<feature type="region of interest" description="Disordered" evidence="3">
    <location>
        <begin position="1"/>
        <end position="23"/>
    </location>
</feature>
<dbReference type="RefSeq" id="WP_354596215.1">
    <property type="nucleotide sequence ID" value="NZ_CP136798.1"/>
</dbReference>
<keyword evidence="2 4" id="KW-0560">Oxidoreductase</keyword>
<dbReference type="AlphaFoldDB" id="A0AAU8KBD8"/>
<organism evidence="4">
    <name type="scientific">Streptomyces sp. JL1001</name>
    <dbReference type="NCBI Taxonomy" id="3078227"/>
    <lineage>
        <taxon>Bacteria</taxon>
        <taxon>Bacillati</taxon>
        <taxon>Actinomycetota</taxon>
        <taxon>Actinomycetes</taxon>
        <taxon>Kitasatosporales</taxon>
        <taxon>Streptomycetaceae</taxon>
        <taxon>Streptomyces</taxon>
    </lineage>
</organism>
<dbReference type="NCBIfam" id="NF009466">
    <property type="entry name" value="PRK12826.1-2"/>
    <property type="match status" value="1"/>
</dbReference>
<dbReference type="PANTHER" id="PTHR24321">
    <property type="entry name" value="DEHYDROGENASES, SHORT CHAIN"/>
    <property type="match status" value="1"/>
</dbReference>
<protein>
    <submittedName>
        <fullName evidence="4">3-oxoacyl-ACP reductase FabG</fullName>
        <ecNumber evidence="4">1.1.1.100</ecNumber>
    </submittedName>
</protein>
<dbReference type="Pfam" id="PF13561">
    <property type="entry name" value="adh_short_C2"/>
    <property type="match status" value="1"/>
</dbReference>
<dbReference type="PRINTS" id="PR00080">
    <property type="entry name" value="SDRFAMILY"/>
</dbReference>
<evidence type="ECO:0000256" key="2">
    <source>
        <dbReference type="ARBA" id="ARBA00023002"/>
    </source>
</evidence>
<dbReference type="PANTHER" id="PTHR24321:SF8">
    <property type="entry name" value="ESTRADIOL 17-BETA-DEHYDROGENASE 8-RELATED"/>
    <property type="match status" value="1"/>
</dbReference>
<dbReference type="SUPFAM" id="SSF51735">
    <property type="entry name" value="NAD(P)-binding Rossmann-fold domains"/>
    <property type="match status" value="1"/>
</dbReference>
<dbReference type="InterPro" id="IPR036291">
    <property type="entry name" value="NAD(P)-bd_dom_sf"/>
</dbReference>
<dbReference type="FunFam" id="3.40.50.720:FF:000084">
    <property type="entry name" value="Short-chain dehydrogenase reductase"/>
    <property type="match status" value="1"/>
</dbReference>